<dbReference type="PANTHER" id="PTHR30469">
    <property type="entry name" value="MULTIDRUG RESISTANCE PROTEIN MDTA"/>
    <property type="match status" value="1"/>
</dbReference>
<dbReference type="EMBL" id="VHLG01000012">
    <property type="protein sequence ID" value="TPW28628.1"/>
    <property type="molecule type" value="Genomic_DNA"/>
</dbReference>
<dbReference type="PANTHER" id="PTHR30469:SF15">
    <property type="entry name" value="HLYD FAMILY OF SECRETION PROTEINS"/>
    <property type="match status" value="1"/>
</dbReference>
<keyword evidence="6" id="KW-1185">Reference proteome</keyword>
<reference evidence="5 6" key="1">
    <citation type="submission" date="2019-06" db="EMBL/GenBank/DDBJ databases">
        <authorList>
            <person name="Li M."/>
        </authorList>
    </citation>
    <scope>NUCLEOTIDE SEQUENCE [LARGE SCALE GENOMIC DNA]</scope>
    <source>
        <strain evidence="5 6">BGMRC2036</strain>
    </source>
</reference>
<dbReference type="InterPro" id="IPR058624">
    <property type="entry name" value="MdtA-like_HH"/>
</dbReference>
<evidence type="ECO:0000259" key="4">
    <source>
        <dbReference type="Pfam" id="PF25917"/>
    </source>
</evidence>
<comment type="caution">
    <text evidence="5">The sequence shown here is derived from an EMBL/GenBank/DDBJ whole genome shotgun (WGS) entry which is preliminary data.</text>
</comment>
<evidence type="ECO:0000259" key="3">
    <source>
        <dbReference type="Pfam" id="PF25876"/>
    </source>
</evidence>
<organism evidence="5 6">
    <name type="scientific">Martelella alba</name>
    <dbReference type="NCBI Taxonomy" id="2590451"/>
    <lineage>
        <taxon>Bacteria</taxon>
        <taxon>Pseudomonadati</taxon>
        <taxon>Pseudomonadota</taxon>
        <taxon>Alphaproteobacteria</taxon>
        <taxon>Hyphomicrobiales</taxon>
        <taxon>Aurantimonadaceae</taxon>
        <taxon>Martelella</taxon>
    </lineage>
</organism>
<gene>
    <name evidence="5" type="ORF">FJU08_16815</name>
</gene>
<proteinExistence type="inferred from homology"/>
<dbReference type="Gene3D" id="1.10.287.470">
    <property type="entry name" value="Helix hairpin bin"/>
    <property type="match status" value="1"/>
</dbReference>
<evidence type="ECO:0000313" key="6">
    <source>
        <dbReference type="Proteomes" id="UP000318801"/>
    </source>
</evidence>
<feature type="domain" description="Multidrug resistance protein MdtA-like alpha-helical hairpin" evidence="3">
    <location>
        <begin position="80"/>
        <end position="139"/>
    </location>
</feature>
<accession>A0A506U590</accession>
<dbReference type="Pfam" id="PF25876">
    <property type="entry name" value="HH_MFP_RND"/>
    <property type="match status" value="1"/>
</dbReference>
<dbReference type="Gene3D" id="2.40.50.100">
    <property type="match status" value="1"/>
</dbReference>
<dbReference type="Pfam" id="PF25917">
    <property type="entry name" value="BSH_RND"/>
    <property type="match status" value="1"/>
</dbReference>
<dbReference type="InterPro" id="IPR006143">
    <property type="entry name" value="RND_pump_MFP"/>
</dbReference>
<feature type="domain" description="Multidrug resistance protein MdtA-like barrel-sandwich hybrid" evidence="4">
    <location>
        <begin position="42"/>
        <end position="177"/>
    </location>
</feature>
<dbReference type="GO" id="GO:1990281">
    <property type="term" value="C:efflux pump complex"/>
    <property type="evidence" value="ECO:0007669"/>
    <property type="project" value="TreeGrafter"/>
</dbReference>
<dbReference type="SUPFAM" id="SSF111369">
    <property type="entry name" value="HlyD-like secretion proteins"/>
    <property type="match status" value="1"/>
</dbReference>
<dbReference type="NCBIfam" id="TIGR01730">
    <property type="entry name" value="RND_mfp"/>
    <property type="match status" value="1"/>
</dbReference>
<sequence>MIAGAMLAAWPAVAATLKLEPVTVPEWKAVYGAVEARDTIPARARIGGTLETLVVTEGDMVKAGDVIATVEDDKLDYQIKAYEAQLQGLEASLKNAQSELERGKQLNERGVLSKQQLDTLQTNADVITNNIASTKASMAVVEQQMHEGEVVAPATGRVLTVPLVKGSVIQSGETVATIGSGGIFLRLSIPERHASLLSEGSTLEISRATDGALQQGRLVKLYPELENGRIIADVDVTADNLQAAYVGQRILVRVPIGSRQALMVPADAVTTRYGLDFVTVDAGNGETREKTVITGRHDTVDGKDMVEVLTGVETGDEVILP</sequence>
<evidence type="ECO:0000256" key="1">
    <source>
        <dbReference type="ARBA" id="ARBA00009477"/>
    </source>
</evidence>
<name>A0A506U590_9HYPH</name>
<dbReference type="Proteomes" id="UP000318801">
    <property type="component" value="Unassembled WGS sequence"/>
</dbReference>
<protein>
    <submittedName>
        <fullName evidence="5">Efflux RND transporter periplasmic adaptor subunit</fullName>
    </submittedName>
</protein>
<comment type="similarity">
    <text evidence="1">Belongs to the membrane fusion protein (MFP) (TC 8.A.1) family.</text>
</comment>
<keyword evidence="2" id="KW-0175">Coiled coil</keyword>
<dbReference type="OrthoDB" id="7914255at2"/>
<evidence type="ECO:0000256" key="2">
    <source>
        <dbReference type="SAM" id="Coils"/>
    </source>
</evidence>
<dbReference type="Gene3D" id="2.40.420.20">
    <property type="match status" value="1"/>
</dbReference>
<feature type="coiled-coil region" evidence="2">
    <location>
        <begin position="79"/>
        <end position="106"/>
    </location>
</feature>
<dbReference type="GO" id="GO:0015562">
    <property type="term" value="F:efflux transmembrane transporter activity"/>
    <property type="evidence" value="ECO:0007669"/>
    <property type="project" value="TreeGrafter"/>
</dbReference>
<dbReference type="InterPro" id="IPR058625">
    <property type="entry name" value="MdtA-like_BSH"/>
</dbReference>
<evidence type="ECO:0000313" key="5">
    <source>
        <dbReference type="EMBL" id="TPW28628.1"/>
    </source>
</evidence>
<dbReference type="AlphaFoldDB" id="A0A506U590"/>